<gene>
    <name evidence="1" type="ORF">PAXRUDRAFT_171764</name>
</gene>
<organism evidence="1 2">
    <name type="scientific">Paxillus rubicundulus Ve08.2h10</name>
    <dbReference type="NCBI Taxonomy" id="930991"/>
    <lineage>
        <taxon>Eukaryota</taxon>
        <taxon>Fungi</taxon>
        <taxon>Dikarya</taxon>
        <taxon>Basidiomycota</taxon>
        <taxon>Agaricomycotina</taxon>
        <taxon>Agaricomycetes</taxon>
        <taxon>Agaricomycetidae</taxon>
        <taxon>Boletales</taxon>
        <taxon>Paxilineae</taxon>
        <taxon>Paxillaceae</taxon>
        <taxon>Paxillus</taxon>
    </lineage>
</organism>
<keyword evidence="2" id="KW-1185">Reference proteome</keyword>
<name>A0A0D0CKL2_9AGAM</name>
<dbReference type="InParanoid" id="A0A0D0CKL2"/>
<accession>A0A0D0CKL2</accession>
<sequence>NGKWQMANSMVNCEWQTLNRKWQMANSEQVMANCELGMANGKWKTVNSTVQNLPFATLNQCFKYAVDTCH</sequence>
<dbReference type="EMBL" id="KN827874">
    <property type="protein sequence ID" value="KIK75773.1"/>
    <property type="molecule type" value="Genomic_DNA"/>
</dbReference>
<reference evidence="1 2" key="1">
    <citation type="submission" date="2014-04" db="EMBL/GenBank/DDBJ databases">
        <authorList>
            <consortium name="DOE Joint Genome Institute"/>
            <person name="Kuo A."/>
            <person name="Kohler A."/>
            <person name="Jargeat P."/>
            <person name="Nagy L.G."/>
            <person name="Floudas D."/>
            <person name="Copeland A."/>
            <person name="Barry K.W."/>
            <person name="Cichocki N."/>
            <person name="Veneault-Fourrey C."/>
            <person name="LaButti K."/>
            <person name="Lindquist E.A."/>
            <person name="Lipzen A."/>
            <person name="Lundell T."/>
            <person name="Morin E."/>
            <person name="Murat C."/>
            <person name="Sun H."/>
            <person name="Tunlid A."/>
            <person name="Henrissat B."/>
            <person name="Grigoriev I.V."/>
            <person name="Hibbett D.S."/>
            <person name="Martin F."/>
            <person name="Nordberg H.P."/>
            <person name="Cantor M.N."/>
            <person name="Hua S.X."/>
        </authorList>
    </citation>
    <scope>NUCLEOTIDE SEQUENCE [LARGE SCALE GENOMIC DNA]</scope>
    <source>
        <strain evidence="1 2">Ve08.2h10</strain>
    </source>
</reference>
<feature type="non-terminal residue" evidence="1">
    <location>
        <position position="70"/>
    </location>
</feature>
<reference evidence="2" key="2">
    <citation type="submission" date="2015-01" db="EMBL/GenBank/DDBJ databases">
        <title>Evolutionary Origins and Diversification of the Mycorrhizal Mutualists.</title>
        <authorList>
            <consortium name="DOE Joint Genome Institute"/>
            <consortium name="Mycorrhizal Genomics Consortium"/>
            <person name="Kohler A."/>
            <person name="Kuo A."/>
            <person name="Nagy L.G."/>
            <person name="Floudas D."/>
            <person name="Copeland A."/>
            <person name="Barry K.W."/>
            <person name="Cichocki N."/>
            <person name="Veneault-Fourrey C."/>
            <person name="LaButti K."/>
            <person name="Lindquist E.A."/>
            <person name="Lipzen A."/>
            <person name="Lundell T."/>
            <person name="Morin E."/>
            <person name="Murat C."/>
            <person name="Riley R."/>
            <person name="Ohm R."/>
            <person name="Sun H."/>
            <person name="Tunlid A."/>
            <person name="Henrissat B."/>
            <person name="Grigoriev I.V."/>
            <person name="Hibbett D.S."/>
            <person name="Martin F."/>
        </authorList>
    </citation>
    <scope>NUCLEOTIDE SEQUENCE [LARGE SCALE GENOMIC DNA]</scope>
    <source>
        <strain evidence="2">Ve08.2h10</strain>
    </source>
</reference>
<proteinExistence type="predicted"/>
<evidence type="ECO:0000313" key="1">
    <source>
        <dbReference type="EMBL" id="KIK75773.1"/>
    </source>
</evidence>
<dbReference type="AlphaFoldDB" id="A0A0D0CKL2"/>
<evidence type="ECO:0000313" key="2">
    <source>
        <dbReference type="Proteomes" id="UP000054538"/>
    </source>
</evidence>
<dbReference type="Proteomes" id="UP000054538">
    <property type="component" value="Unassembled WGS sequence"/>
</dbReference>
<protein>
    <submittedName>
        <fullName evidence="1">Uncharacterized protein</fullName>
    </submittedName>
</protein>
<dbReference type="HOGENOM" id="CLU_2764820_0_0_1"/>